<protein>
    <recommendedName>
        <fullName evidence="3">TetR family transcriptional regulator</fullName>
    </recommendedName>
</protein>
<dbReference type="InterPro" id="IPR054257">
    <property type="entry name" value="DUF6988"/>
</dbReference>
<dbReference type="EMBL" id="JACYTR010000002">
    <property type="protein sequence ID" value="MBD8524433.1"/>
    <property type="molecule type" value="Genomic_DNA"/>
</dbReference>
<accession>A0AAW3ZE44</accession>
<evidence type="ECO:0000313" key="1">
    <source>
        <dbReference type="EMBL" id="MBD8524433.1"/>
    </source>
</evidence>
<gene>
    <name evidence="1" type="ORF">IFO71_01645</name>
</gene>
<reference evidence="1 2" key="1">
    <citation type="submission" date="2020-09" db="EMBL/GenBank/DDBJ databases">
        <title>Pseudoxanthomonas sp. CAU 1598 isolated from sand of Yaerae Beach.</title>
        <authorList>
            <person name="Kim W."/>
        </authorList>
    </citation>
    <scope>NUCLEOTIDE SEQUENCE [LARGE SCALE GENOMIC DNA]</scope>
    <source>
        <strain evidence="1 2">CAU 1598</strain>
    </source>
</reference>
<dbReference type="Pfam" id="PF22491">
    <property type="entry name" value="DUF6988"/>
    <property type="match status" value="1"/>
</dbReference>
<dbReference type="AlphaFoldDB" id="A0AAW3ZE44"/>
<name>A0AAW3ZE44_9GAMM</name>
<evidence type="ECO:0000313" key="2">
    <source>
        <dbReference type="Proteomes" id="UP000613768"/>
    </source>
</evidence>
<organism evidence="1 2">
    <name type="scientific">Pseudomarimonas arenosa</name>
    <dbReference type="NCBI Taxonomy" id="2774145"/>
    <lineage>
        <taxon>Bacteria</taxon>
        <taxon>Pseudomonadati</taxon>
        <taxon>Pseudomonadota</taxon>
        <taxon>Gammaproteobacteria</taxon>
        <taxon>Lysobacterales</taxon>
        <taxon>Lysobacteraceae</taxon>
        <taxon>Pseudomarimonas</taxon>
    </lineage>
</organism>
<proteinExistence type="predicted"/>
<dbReference type="Proteomes" id="UP000613768">
    <property type="component" value="Unassembled WGS sequence"/>
</dbReference>
<evidence type="ECO:0008006" key="3">
    <source>
        <dbReference type="Google" id="ProtNLM"/>
    </source>
</evidence>
<dbReference type="RefSeq" id="WP_192027776.1">
    <property type="nucleotide sequence ID" value="NZ_JACYTR010000002.1"/>
</dbReference>
<sequence>MPNELVQRSNAFHNDILDALGERVPANDRSRVTLALCGIAFSHGHGVAAMLVDNPTVAMALVRLNYEALVRANWVLFSADEAWVETFAGPIVDNNEPDFPRMGAMLDRIAEIPACRLATALSELKQRAWSAMNSYTHGGQRQVARYIGGYDDDMLEEVMRTVNALVWYGARTAFHAGEDEEVGRRLLGVYDAFQDCMHARVEA</sequence>
<keyword evidence="2" id="KW-1185">Reference proteome</keyword>
<comment type="caution">
    <text evidence="1">The sequence shown here is derived from an EMBL/GenBank/DDBJ whole genome shotgun (WGS) entry which is preliminary data.</text>
</comment>